<name>A0ABZ3J5V7_SPOA4</name>
<evidence type="ECO:0000259" key="1">
    <source>
        <dbReference type="Pfam" id="PF07195"/>
    </source>
</evidence>
<dbReference type="EMBL" id="CP155571">
    <property type="protein sequence ID" value="XFO73762.1"/>
    <property type="molecule type" value="Genomic_DNA"/>
</dbReference>
<reference evidence="2" key="1">
    <citation type="submission" date="2024-05" db="EMBL/GenBank/DDBJ databases">
        <title>Isolation and characterization of Sporomusa carbonis sp. nov., a carboxydotrophic hydrogenogen in the genus of Sporomusa isolated from a charcoal burning pile.</title>
        <authorList>
            <person name="Boeer T."/>
            <person name="Rosenbaum F."/>
            <person name="Eysell L."/>
            <person name="Mueller V."/>
            <person name="Daniel R."/>
            <person name="Poehlein A."/>
        </authorList>
    </citation>
    <scope>NUCLEOTIDE SEQUENCE [LARGE SCALE GENOMIC DNA]</scope>
    <source>
        <strain evidence="2">DSM 3132</strain>
    </source>
</reference>
<evidence type="ECO:0000313" key="2">
    <source>
        <dbReference type="EMBL" id="XFO73762.1"/>
    </source>
</evidence>
<dbReference type="Gene3D" id="2.60.40.4390">
    <property type="match status" value="1"/>
</dbReference>
<dbReference type="PANTHER" id="PTHR30288:SF0">
    <property type="entry name" value="FLAGELLAR HOOK-ASSOCIATED PROTEIN 2"/>
    <property type="match status" value="1"/>
</dbReference>
<organism evidence="2 3">
    <name type="scientific">Sporomusa acidovorans (strain ATCC 49682 / DSM 3132 / Mol)</name>
    <dbReference type="NCBI Taxonomy" id="1123286"/>
    <lineage>
        <taxon>Bacteria</taxon>
        <taxon>Bacillati</taxon>
        <taxon>Bacillota</taxon>
        <taxon>Negativicutes</taxon>
        <taxon>Selenomonadales</taxon>
        <taxon>Sporomusaceae</taxon>
        <taxon>Sporomusa</taxon>
    </lineage>
</organism>
<protein>
    <recommendedName>
        <fullName evidence="1">Flagellar hook-associated protein 2 C-terminal domain-containing protein</fullName>
    </recommendedName>
</protein>
<dbReference type="InterPro" id="IPR040026">
    <property type="entry name" value="FliD"/>
</dbReference>
<feature type="domain" description="Flagellar hook-associated protein 2 C-terminal" evidence="1">
    <location>
        <begin position="234"/>
        <end position="387"/>
    </location>
</feature>
<dbReference type="InterPro" id="IPR010809">
    <property type="entry name" value="FliD_C"/>
</dbReference>
<dbReference type="Pfam" id="PF07195">
    <property type="entry name" value="FliD_C"/>
    <property type="match status" value="1"/>
</dbReference>
<proteinExistence type="predicted"/>
<sequence length="428" mass="45846">MPVSANTSLNSYIVNMLYSNSGIKRSSNARNSFYPDYNNVSLLRLNANAAAASFRAQQAGYKNQIAGFTSAVTDLKTSAQEFAANNNVFTRKYITDYGDTITGNANNKAKPATYDISIQKLALAQRNVGKSLDANAVGSVGSGLYFFGITVGNNQEKQVAVNISSTDTNKQALTKIADAVNHTNSGVQAEVKLANNKAYLSMEGQTGAAGSFTLRDIANNLVSGLALMNNVQSAQDAVYTIDGESRQAASNTVKLDNGNVSLTFKTVTNGTDKVTVGFDYSKTVNAVRNLLASYNEINYNMQNADNVTKRGDKLLANVQNQFSGMRREELQKIGLTLDRETGSISLDADTLTQALATNPSIVERLLAGSSGLATAAGKAAQTALDVPVTAYFKAPNINDYLDYGSNFLRGSANQHYNYSQGLFLDMMI</sequence>
<dbReference type="RefSeq" id="WP_169716839.1">
    <property type="nucleotide sequence ID" value="NZ_CP155571.1"/>
</dbReference>
<accession>A0ABZ3J5V7</accession>
<dbReference type="PANTHER" id="PTHR30288">
    <property type="entry name" value="FLAGELLAR CAP/ASSEMBLY PROTEIN FLID"/>
    <property type="match status" value="1"/>
</dbReference>
<keyword evidence="3" id="KW-1185">Reference proteome</keyword>
<dbReference type="Proteomes" id="UP000216052">
    <property type="component" value="Chromosome"/>
</dbReference>
<gene>
    <name evidence="2" type="ORF">SPACI_038690</name>
</gene>
<evidence type="ECO:0000313" key="3">
    <source>
        <dbReference type="Proteomes" id="UP000216052"/>
    </source>
</evidence>